<evidence type="ECO:0000256" key="2">
    <source>
        <dbReference type="ARBA" id="ARBA00022692"/>
    </source>
</evidence>
<reference evidence="8" key="1">
    <citation type="journal article" date="2019" name="Int. J. Syst. Evol. Microbiol.">
        <title>The Global Catalogue of Microorganisms (GCM) 10K type strain sequencing project: providing services to taxonomists for standard genome sequencing and annotation.</title>
        <authorList>
            <consortium name="The Broad Institute Genomics Platform"/>
            <consortium name="The Broad Institute Genome Sequencing Center for Infectious Disease"/>
            <person name="Wu L."/>
            <person name="Ma J."/>
        </authorList>
    </citation>
    <scope>NUCLEOTIDE SEQUENCE [LARGE SCALE GENOMIC DNA]</scope>
    <source>
        <strain evidence="8">JCM 18303</strain>
    </source>
</reference>
<evidence type="ECO:0000256" key="4">
    <source>
        <dbReference type="ARBA" id="ARBA00023136"/>
    </source>
</evidence>
<comment type="subcellular location">
    <subcellularLocation>
        <location evidence="1">Membrane</location>
        <topology evidence="1">Multi-pass membrane protein</topology>
    </subcellularLocation>
</comment>
<feature type="transmembrane region" description="Helical" evidence="5">
    <location>
        <begin position="159"/>
        <end position="181"/>
    </location>
</feature>
<dbReference type="InterPro" id="IPR049453">
    <property type="entry name" value="Memb_transporter_dom"/>
</dbReference>
<proteinExistence type="predicted"/>
<dbReference type="Proteomes" id="UP001428817">
    <property type="component" value="Unassembled WGS sequence"/>
</dbReference>
<dbReference type="EMBL" id="BAABJP010000015">
    <property type="protein sequence ID" value="GAA5157221.1"/>
    <property type="molecule type" value="Genomic_DNA"/>
</dbReference>
<evidence type="ECO:0000256" key="1">
    <source>
        <dbReference type="ARBA" id="ARBA00004141"/>
    </source>
</evidence>
<comment type="caution">
    <text evidence="7">The sequence shown here is derived from an EMBL/GenBank/DDBJ whole genome shotgun (WGS) entry which is preliminary data.</text>
</comment>
<evidence type="ECO:0000313" key="7">
    <source>
        <dbReference type="EMBL" id="GAA5157221.1"/>
    </source>
</evidence>
<keyword evidence="4 5" id="KW-0472">Membrane</keyword>
<evidence type="ECO:0000259" key="6">
    <source>
        <dbReference type="Pfam" id="PF13515"/>
    </source>
</evidence>
<evidence type="ECO:0000256" key="3">
    <source>
        <dbReference type="ARBA" id="ARBA00022989"/>
    </source>
</evidence>
<sequence>MRYLDRFTELLPDSLRVSWRGCFRRGRTPGLRTAKTTGAAVLSFVVADLLHTTDQPILAPLTALLVVQLTLYGTFTHGLDRIASVITGVLVAVSVASLTGLTWWSLGLVVGLSLVAGRLLRLGPHLLEVPISAMLVLAAAGTGVLPGGAGAELAATGRVVETLIGAVIGIAVNLLIAPPLYIQPADDAIGELVGKLSGFSRRLSGALRGDWSREQADRYLTQARKLGKEVDRADTQLARTEESARLNPRGKLARDAQPRLRTALTGLEICYVSLRNLCRAILDRTYFVPEEESGSAYREEVRHALADVLDAFAEAMDTVDPIATSDAPRVAESRTLVAEQFTRLDAHRDRLAELLVVDPTVDAAAWEQHGALLAAVDRLRVEVRAAVRPPQSPWRPEPLIPSPRAVIRRFRVRR</sequence>
<feature type="transmembrane region" description="Helical" evidence="5">
    <location>
        <begin position="126"/>
        <end position="147"/>
    </location>
</feature>
<name>A0ABP9Q600_9PSEU</name>
<dbReference type="Pfam" id="PF13515">
    <property type="entry name" value="FUSC_2"/>
    <property type="match status" value="1"/>
</dbReference>
<evidence type="ECO:0000256" key="5">
    <source>
        <dbReference type="SAM" id="Phobius"/>
    </source>
</evidence>
<gene>
    <name evidence="7" type="ORF">GCM10023321_35140</name>
</gene>
<feature type="domain" description="Integral membrane bound transporter" evidence="6">
    <location>
        <begin position="43"/>
        <end position="172"/>
    </location>
</feature>
<evidence type="ECO:0000313" key="8">
    <source>
        <dbReference type="Proteomes" id="UP001428817"/>
    </source>
</evidence>
<feature type="transmembrane region" description="Helical" evidence="5">
    <location>
        <begin position="57"/>
        <end position="75"/>
    </location>
</feature>
<protein>
    <submittedName>
        <fullName evidence="7">Aromatic acid exporter family protein</fullName>
    </submittedName>
</protein>
<feature type="transmembrane region" description="Helical" evidence="5">
    <location>
        <begin position="82"/>
        <end position="106"/>
    </location>
</feature>
<keyword evidence="2 5" id="KW-0812">Transmembrane</keyword>
<keyword evidence="8" id="KW-1185">Reference proteome</keyword>
<dbReference type="RefSeq" id="WP_345702902.1">
    <property type="nucleotide sequence ID" value="NZ_BAABJP010000015.1"/>
</dbReference>
<keyword evidence="3 5" id="KW-1133">Transmembrane helix</keyword>
<accession>A0ABP9Q600</accession>
<organism evidence="7 8">
    <name type="scientific">Pseudonocardia eucalypti</name>
    <dbReference type="NCBI Taxonomy" id="648755"/>
    <lineage>
        <taxon>Bacteria</taxon>
        <taxon>Bacillati</taxon>
        <taxon>Actinomycetota</taxon>
        <taxon>Actinomycetes</taxon>
        <taxon>Pseudonocardiales</taxon>
        <taxon>Pseudonocardiaceae</taxon>
        <taxon>Pseudonocardia</taxon>
    </lineage>
</organism>